<dbReference type="Pfam" id="PF05359">
    <property type="entry name" value="DUF748"/>
    <property type="match status" value="1"/>
</dbReference>
<evidence type="ECO:0000313" key="4">
    <source>
        <dbReference type="Proteomes" id="UP001596015"/>
    </source>
</evidence>
<dbReference type="Proteomes" id="UP001596015">
    <property type="component" value="Unassembled WGS sequence"/>
</dbReference>
<reference evidence="4" key="1">
    <citation type="journal article" date="2019" name="Int. J. Syst. Evol. Microbiol.">
        <title>The Global Catalogue of Microorganisms (GCM) 10K type strain sequencing project: providing services to taxonomists for standard genome sequencing and annotation.</title>
        <authorList>
            <consortium name="The Broad Institute Genomics Platform"/>
            <consortium name="The Broad Institute Genome Sequencing Center for Infectious Disease"/>
            <person name="Wu L."/>
            <person name="Ma J."/>
        </authorList>
    </citation>
    <scope>NUCLEOTIDE SEQUENCE [LARGE SCALE GENOMIC DNA]</scope>
    <source>
        <strain evidence="4">CCUG 49679</strain>
    </source>
</reference>
<sequence length="607" mass="66010">MSSTGHAQPLRRLGIGLSVLAALVLLFLVAWLWALPAYIDQRLSQTLSDRSGRQVSIDDVTLTPWRHQVTLDGLRIAGQADTPVFLSQRVVATFDWHSLFESGWRFERIELKSPRLQLIWRSGGEWNLAQLFGGDGGGGESAPLRIAQLNVSDGRLDWINRRPDEPLTLSLKSLDLEVRHYDNSDDRPFSLQGQADWNGGTLKGAGEMGFSPWTVDVDLEADQVPLTTLSGYLAYVVRAEPAAGSLGAQIRLRAGRASDAGTQVNGQGVIEGLEMRDPEKDQTIARAERVAVKGLTFASAVPELTAERVSLAAPWLDVTIDERLDTNLTAWRPPSPNNGSEDGGSEDDGSEGSGMRYALDTLAIERGAVAFSDRHLPRPFELDFSALNGEWRHLNSNQPGDGQLSLEGQVADGSPLRIEGAFDPLGDALNGNLNLHFERLDLKTLAPYLREFGGYAVERGQATLDLDYRLEQGRLRAQNHLVLHRLKLGEEVNASATDLPLKTLVGVLKSDDGTIELDIPMRLPLDEPGSVDFGSVAGQAIREALENLVSSPLETLSEVVGGSDDSHSDDANDNGEGTRSGESNESGGSDESSKDDPTLYERARTRQ</sequence>
<dbReference type="EMBL" id="JBHSEO010000057">
    <property type="protein sequence ID" value="MFC4417219.1"/>
    <property type="molecule type" value="Genomic_DNA"/>
</dbReference>
<dbReference type="PANTHER" id="PTHR30441:SF8">
    <property type="entry name" value="DUF748 DOMAIN-CONTAINING PROTEIN"/>
    <property type="match status" value="1"/>
</dbReference>
<dbReference type="InterPro" id="IPR008023">
    <property type="entry name" value="DUF748"/>
</dbReference>
<feature type="transmembrane region" description="Helical" evidence="2">
    <location>
        <begin position="12"/>
        <end position="34"/>
    </location>
</feature>
<dbReference type="InterPro" id="IPR052894">
    <property type="entry name" value="AsmA-related"/>
</dbReference>
<evidence type="ECO:0000256" key="2">
    <source>
        <dbReference type="SAM" id="Phobius"/>
    </source>
</evidence>
<keyword evidence="2" id="KW-0472">Membrane</keyword>
<feature type="compositionally biased region" description="Basic and acidic residues" evidence="1">
    <location>
        <begin position="591"/>
        <end position="607"/>
    </location>
</feature>
<feature type="region of interest" description="Disordered" evidence="1">
    <location>
        <begin position="327"/>
        <end position="354"/>
    </location>
</feature>
<comment type="caution">
    <text evidence="3">The sequence shown here is derived from an EMBL/GenBank/DDBJ whole genome shotgun (WGS) entry which is preliminary data.</text>
</comment>
<proteinExistence type="predicted"/>
<organism evidence="3 4">
    <name type="scientific">Chromohalobacter beijerinckii</name>
    <dbReference type="NCBI Taxonomy" id="86179"/>
    <lineage>
        <taxon>Bacteria</taxon>
        <taxon>Pseudomonadati</taxon>
        <taxon>Pseudomonadota</taxon>
        <taxon>Gammaproteobacteria</taxon>
        <taxon>Oceanospirillales</taxon>
        <taxon>Halomonadaceae</taxon>
        <taxon>Chromohalobacter</taxon>
    </lineage>
</organism>
<keyword evidence="4" id="KW-1185">Reference proteome</keyword>
<dbReference type="PANTHER" id="PTHR30441">
    <property type="entry name" value="DUF748 DOMAIN-CONTAINING PROTEIN"/>
    <property type="match status" value="1"/>
</dbReference>
<accession>A0ABV8XI12</accession>
<protein>
    <submittedName>
        <fullName evidence="3">DUF748 domain-containing protein</fullName>
    </submittedName>
</protein>
<gene>
    <name evidence="3" type="ORF">ACFO0E_12510</name>
</gene>
<keyword evidence="2" id="KW-0812">Transmembrane</keyword>
<evidence type="ECO:0000313" key="3">
    <source>
        <dbReference type="EMBL" id="MFC4417219.1"/>
    </source>
</evidence>
<feature type="compositionally biased region" description="Low complexity" evidence="1">
    <location>
        <begin position="574"/>
        <end position="590"/>
    </location>
</feature>
<dbReference type="RefSeq" id="WP_246940392.1">
    <property type="nucleotide sequence ID" value="NZ_JAKGAK010000003.1"/>
</dbReference>
<evidence type="ECO:0000256" key="1">
    <source>
        <dbReference type="SAM" id="MobiDB-lite"/>
    </source>
</evidence>
<keyword evidence="2" id="KW-1133">Transmembrane helix</keyword>
<feature type="region of interest" description="Disordered" evidence="1">
    <location>
        <begin position="558"/>
        <end position="607"/>
    </location>
</feature>
<name>A0ABV8XI12_9GAMM</name>